<evidence type="ECO:0000256" key="1">
    <source>
        <dbReference type="ARBA" id="ARBA00004761"/>
    </source>
</evidence>
<comment type="caution">
    <text evidence="6">The sequence shown here is derived from an EMBL/GenBank/DDBJ whole genome shotgun (WGS) entry which is preliminary data.</text>
</comment>
<evidence type="ECO:0000256" key="5">
    <source>
        <dbReference type="ARBA" id="ARBA00023277"/>
    </source>
</evidence>
<dbReference type="Proteomes" id="UP001469365">
    <property type="component" value="Unassembled WGS sequence"/>
</dbReference>
<protein>
    <submittedName>
        <fullName evidence="6">Bifunctional 4-hydroxy-2-oxoglutarate aldolase/2-dehydro-3-deoxy-phosphogluconate aldolase</fullName>
    </submittedName>
</protein>
<evidence type="ECO:0000256" key="4">
    <source>
        <dbReference type="ARBA" id="ARBA00023239"/>
    </source>
</evidence>
<dbReference type="RefSeq" id="WP_341413491.1">
    <property type="nucleotide sequence ID" value="NZ_JBBPCC010000001.1"/>
</dbReference>
<accession>A0ABU9DFA5</accession>
<name>A0ABU9DFA5_9BACL</name>
<evidence type="ECO:0000256" key="3">
    <source>
        <dbReference type="ARBA" id="ARBA00011233"/>
    </source>
</evidence>
<dbReference type="Pfam" id="PF01081">
    <property type="entry name" value="Aldolase"/>
    <property type="match status" value="1"/>
</dbReference>
<dbReference type="PANTHER" id="PTHR30246">
    <property type="entry name" value="2-KETO-3-DEOXY-6-PHOSPHOGLUCONATE ALDOLASE"/>
    <property type="match status" value="1"/>
</dbReference>
<comment type="subunit">
    <text evidence="3">Homotrimer.</text>
</comment>
<dbReference type="NCBIfam" id="TIGR01182">
    <property type="entry name" value="eda"/>
    <property type="match status" value="1"/>
</dbReference>
<proteinExistence type="inferred from homology"/>
<dbReference type="Gene3D" id="3.20.20.70">
    <property type="entry name" value="Aldolase class I"/>
    <property type="match status" value="1"/>
</dbReference>
<comment type="pathway">
    <text evidence="1">Carbohydrate acid metabolism.</text>
</comment>
<dbReference type="EMBL" id="JBBPCC010000001">
    <property type="protein sequence ID" value="MEK8126433.1"/>
    <property type="molecule type" value="Genomic_DNA"/>
</dbReference>
<evidence type="ECO:0000313" key="6">
    <source>
        <dbReference type="EMBL" id="MEK8126433.1"/>
    </source>
</evidence>
<keyword evidence="5" id="KW-0119">Carbohydrate metabolism</keyword>
<dbReference type="CDD" id="cd00452">
    <property type="entry name" value="KDPG_aldolase"/>
    <property type="match status" value="1"/>
</dbReference>
<organism evidence="6 7">
    <name type="scientific">Paenibacillus filicis</name>
    <dbReference type="NCBI Taxonomy" id="669464"/>
    <lineage>
        <taxon>Bacteria</taxon>
        <taxon>Bacillati</taxon>
        <taxon>Bacillota</taxon>
        <taxon>Bacilli</taxon>
        <taxon>Bacillales</taxon>
        <taxon>Paenibacillaceae</taxon>
        <taxon>Paenibacillus</taxon>
    </lineage>
</organism>
<comment type="similarity">
    <text evidence="2">Belongs to the KHG/KDPG aldolase family.</text>
</comment>
<dbReference type="PANTHER" id="PTHR30246:SF1">
    <property type="entry name" value="2-DEHYDRO-3-DEOXY-6-PHOSPHOGALACTONATE ALDOLASE-RELATED"/>
    <property type="match status" value="1"/>
</dbReference>
<keyword evidence="7" id="KW-1185">Reference proteome</keyword>
<dbReference type="InterPro" id="IPR013785">
    <property type="entry name" value="Aldolase_TIM"/>
</dbReference>
<gene>
    <name evidence="6" type="ORF">WMW72_00735</name>
</gene>
<sequence length="211" mass="22759">MNKDQGLKLLETVKIMAIVRGVQERHITEVADALLRGGIPVMEVTLNTEGALSMIKRLREHFGDQMFIGAGTVLDLDDARQAFDAGASYLVTPNTDEAVIEYACKRGLPVFPGAMTPTEIVKAYKAGATAVKIFPGASLGYGYMKELMGPLSHIPMMAVGGVQEDNIRDYMRLGCYGVGVGGSLINLKEIAAGNFDWIRDKAARLVEHSVG</sequence>
<evidence type="ECO:0000313" key="7">
    <source>
        <dbReference type="Proteomes" id="UP001469365"/>
    </source>
</evidence>
<keyword evidence="4" id="KW-0456">Lyase</keyword>
<evidence type="ECO:0000256" key="2">
    <source>
        <dbReference type="ARBA" id="ARBA00006906"/>
    </source>
</evidence>
<dbReference type="InterPro" id="IPR000887">
    <property type="entry name" value="Aldlse_KDPG_KHG"/>
</dbReference>
<dbReference type="SUPFAM" id="SSF51569">
    <property type="entry name" value="Aldolase"/>
    <property type="match status" value="1"/>
</dbReference>
<reference evidence="6 7" key="1">
    <citation type="submission" date="2024-04" db="EMBL/GenBank/DDBJ databases">
        <title>draft genome sequnece of Paenibacillus filicis.</title>
        <authorList>
            <person name="Kim D.-U."/>
        </authorList>
    </citation>
    <scope>NUCLEOTIDE SEQUENCE [LARGE SCALE GENOMIC DNA]</scope>
    <source>
        <strain evidence="6 7">KACC14197</strain>
    </source>
</reference>